<keyword evidence="3" id="KW-1185">Reference proteome</keyword>
<dbReference type="KEGG" id="cef:CE1343"/>
<name>Q8FPZ2_COREF</name>
<feature type="region of interest" description="Disordered" evidence="1">
    <location>
        <begin position="43"/>
        <end position="65"/>
    </location>
</feature>
<dbReference type="EMBL" id="BA000035">
    <property type="protein sequence ID" value="BAC18153.1"/>
    <property type="molecule type" value="Genomic_DNA"/>
</dbReference>
<protein>
    <submittedName>
        <fullName evidence="2">Uncharacterized protein</fullName>
    </submittedName>
</protein>
<reference evidence="2 3" key="1">
    <citation type="journal article" date="2003" name="Genome Res.">
        <title>Comparative complete genome sequence analysis of the amino acid replacements responsible for the thermostability of Corynebacterium efficiens.</title>
        <authorList>
            <person name="Nishio Y."/>
            <person name="Nakamura Y."/>
            <person name="Kawarabayasi Y."/>
            <person name="Usuda Y."/>
            <person name="Kimura E."/>
            <person name="Sugimoto S."/>
            <person name="Matsui K."/>
            <person name="Yamagishi A."/>
            <person name="Kikuchi H."/>
            <person name="Ikeo K."/>
            <person name="Gojobori T."/>
        </authorList>
    </citation>
    <scope>NUCLEOTIDE SEQUENCE [LARGE SCALE GENOMIC DNA]</scope>
    <source>
        <strain evidence="3">DSM 44549 / YS-314 / AJ 12310 / JCM 11189 / NBRC 100395</strain>
    </source>
</reference>
<accession>Q8FPZ2</accession>
<dbReference type="STRING" id="196164.gene:10741752"/>
<dbReference type="HOGENOM" id="CLU_2842341_0_0_11"/>
<sequence>MEKSEQAQLLDHLTAPGGHGTAQGEARVGIAVVLSRGRLFPVHPPSYPKVRKRSPDVFPDPRPVV</sequence>
<evidence type="ECO:0000313" key="3">
    <source>
        <dbReference type="Proteomes" id="UP000001409"/>
    </source>
</evidence>
<organism evidence="2 3">
    <name type="scientific">Corynebacterium efficiens (strain DSM 44549 / YS-314 / AJ 12310 / JCM 11189 / NBRC 100395)</name>
    <dbReference type="NCBI Taxonomy" id="196164"/>
    <lineage>
        <taxon>Bacteria</taxon>
        <taxon>Bacillati</taxon>
        <taxon>Actinomycetota</taxon>
        <taxon>Actinomycetes</taxon>
        <taxon>Mycobacteriales</taxon>
        <taxon>Corynebacteriaceae</taxon>
        <taxon>Corynebacterium</taxon>
    </lineage>
</organism>
<evidence type="ECO:0000256" key="1">
    <source>
        <dbReference type="SAM" id="MobiDB-lite"/>
    </source>
</evidence>
<dbReference type="Proteomes" id="UP000001409">
    <property type="component" value="Chromosome"/>
</dbReference>
<proteinExistence type="predicted"/>
<feature type="region of interest" description="Disordered" evidence="1">
    <location>
        <begin position="1"/>
        <end position="23"/>
    </location>
</feature>
<dbReference type="AlphaFoldDB" id="Q8FPZ2"/>
<evidence type="ECO:0000313" key="2">
    <source>
        <dbReference type="EMBL" id="BAC18153.1"/>
    </source>
</evidence>